<organism evidence="1 2">
    <name type="scientific">Kutzneria buriramensis</name>
    <dbReference type="NCBI Taxonomy" id="1045776"/>
    <lineage>
        <taxon>Bacteria</taxon>
        <taxon>Bacillati</taxon>
        <taxon>Actinomycetota</taxon>
        <taxon>Actinomycetes</taxon>
        <taxon>Pseudonocardiales</taxon>
        <taxon>Pseudonocardiaceae</taxon>
        <taxon>Kutzneria</taxon>
    </lineage>
</organism>
<name>A0A3E0HKG9_9PSEU</name>
<dbReference type="EMBL" id="QUNO01000006">
    <property type="protein sequence ID" value="REH46949.1"/>
    <property type="molecule type" value="Genomic_DNA"/>
</dbReference>
<evidence type="ECO:0000313" key="1">
    <source>
        <dbReference type="EMBL" id="REH46949.1"/>
    </source>
</evidence>
<accession>A0A3E0HKG9</accession>
<reference evidence="1 2" key="1">
    <citation type="submission" date="2018-08" db="EMBL/GenBank/DDBJ databases">
        <title>Genomic Encyclopedia of Archaeal and Bacterial Type Strains, Phase II (KMG-II): from individual species to whole genera.</title>
        <authorList>
            <person name="Goeker M."/>
        </authorList>
    </citation>
    <scope>NUCLEOTIDE SEQUENCE [LARGE SCALE GENOMIC DNA]</scope>
    <source>
        <strain evidence="1 2">DSM 45791</strain>
    </source>
</reference>
<keyword evidence="2" id="KW-1185">Reference proteome</keyword>
<proteinExistence type="predicted"/>
<dbReference type="Proteomes" id="UP000256269">
    <property type="component" value="Unassembled WGS sequence"/>
</dbReference>
<protein>
    <submittedName>
        <fullName evidence="1">Uncharacterized protein</fullName>
    </submittedName>
</protein>
<comment type="caution">
    <text evidence="1">The sequence shown here is derived from an EMBL/GenBank/DDBJ whole genome shotgun (WGS) entry which is preliminary data.</text>
</comment>
<gene>
    <name evidence="1" type="ORF">BCF44_106113</name>
</gene>
<sequence>MLPSSLFRPGESVEDLVWDLEQGFAHLAATVREEVPSA</sequence>
<evidence type="ECO:0000313" key="2">
    <source>
        <dbReference type="Proteomes" id="UP000256269"/>
    </source>
</evidence>
<dbReference type="AlphaFoldDB" id="A0A3E0HKG9"/>